<evidence type="ECO:0000313" key="1">
    <source>
        <dbReference type="EMBL" id="KPU78052.1"/>
    </source>
</evidence>
<sequence length="44" mass="4801">MDLYSIISFVLGLIRRSTLAGSASLTFDVRGFRQGVLIKENPTG</sequence>
<name>A0A0N8P0T9_DROAN</name>
<dbReference type="InParanoid" id="A0A0N8P0T9"/>
<reference evidence="1 2" key="1">
    <citation type="journal article" date="2007" name="Nature">
        <title>Evolution of genes and genomes on the Drosophila phylogeny.</title>
        <authorList>
            <consortium name="Drosophila 12 Genomes Consortium"/>
            <person name="Clark A.G."/>
            <person name="Eisen M.B."/>
            <person name="Smith D.R."/>
            <person name="Bergman C.M."/>
            <person name="Oliver B."/>
            <person name="Markow T.A."/>
            <person name="Kaufman T.C."/>
            <person name="Kellis M."/>
            <person name="Gelbart W."/>
            <person name="Iyer V.N."/>
            <person name="Pollard D.A."/>
            <person name="Sackton T.B."/>
            <person name="Larracuente A.M."/>
            <person name="Singh N.D."/>
            <person name="Abad J.P."/>
            <person name="Abt D.N."/>
            <person name="Adryan B."/>
            <person name="Aguade M."/>
            <person name="Akashi H."/>
            <person name="Anderson W.W."/>
            <person name="Aquadro C.F."/>
            <person name="Ardell D.H."/>
            <person name="Arguello R."/>
            <person name="Artieri C.G."/>
            <person name="Barbash D.A."/>
            <person name="Barker D."/>
            <person name="Barsanti P."/>
            <person name="Batterham P."/>
            <person name="Batzoglou S."/>
            <person name="Begun D."/>
            <person name="Bhutkar A."/>
            <person name="Blanco E."/>
            <person name="Bosak S.A."/>
            <person name="Bradley R.K."/>
            <person name="Brand A.D."/>
            <person name="Brent M.R."/>
            <person name="Brooks A.N."/>
            <person name="Brown R.H."/>
            <person name="Butlin R.K."/>
            <person name="Caggese C."/>
            <person name="Calvi B.R."/>
            <person name="Bernardo de Carvalho A."/>
            <person name="Caspi A."/>
            <person name="Castrezana S."/>
            <person name="Celniker S.E."/>
            <person name="Chang J.L."/>
            <person name="Chapple C."/>
            <person name="Chatterji S."/>
            <person name="Chinwalla A."/>
            <person name="Civetta A."/>
            <person name="Clifton S.W."/>
            <person name="Comeron J.M."/>
            <person name="Costello J.C."/>
            <person name="Coyne J.A."/>
            <person name="Daub J."/>
            <person name="David R.G."/>
            <person name="Delcher A.L."/>
            <person name="Delehaunty K."/>
            <person name="Do C.B."/>
            <person name="Ebling H."/>
            <person name="Edwards K."/>
            <person name="Eickbush T."/>
            <person name="Evans J.D."/>
            <person name="Filipski A."/>
            <person name="Findeiss S."/>
            <person name="Freyhult E."/>
            <person name="Fulton L."/>
            <person name="Fulton R."/>
            <person name="Garcia A.C."/>
            <person name="Gardiner A."/>
            <person name="Garfield D.A."/>
            <person name="Garvin B.E."/>
            <person name="Gibson G."/>
            <person name="Gilbert D."/>
            <person name="Gnerre S."/>
            <person name="Godfrey J."/>
            <person name="Good R."/>
            <person name="Gotea V."/>
            <person name="Gravely B."/>
            <person name="Greenberg A.J."/>
            <person name="Griffiths-Jones S."/>
            <person name="Gross S."/>
            <person name="Guigo R."/>
            <person name="Gustafson E.A."/>
            <person name="Haerty W."/>
            <person name="Hahn M.W."/>
            <person name="Halligan D.L."/>
            <person name="Halpern A.L."/>
            <person name="Halter G.M."/>
            <person name="Han M.V."/>
            <person name="Heger A."/>
            <person name="Hillier L."/>
            <person name="Hinrichs A.S."/>
            <person name="Holmes I."/>
            <person name="Hoskins R.A."/>
            <person name="Hubisz M.J."/>
            <person name="Hultmark D."/>
            <person name="Huntley M.A."/>
            <person name="Jaffe D.B."/>
            <person name="Jagadeeshan S."/>
            <person name="Jeck W.R."/>
            <person name="Johnson J."/>
            <person name="Jones C.D."/>
            <person name="Jordan W.C."/>
            <person name="Karpen G.H."/>
            <person name="Kataoka E."/>
            <person name="Keightley P.D."/>
            <person name="Kheradpour P."/>
            <person name="Kirkness E.F."/>
            <person name="Koerich L.B."/>
            <person name="Kristiansen K."/>
            <person name="Kudrna D."/>
            <person name="Kulathinal R.J."/>
            <person name="Kumar S."/>
            <person name="Kwok R."/>
            <person name="Lander E."/>
            <person name="Langley C.H."/>
            <person name="Lapoint R."/>
            <person name="Lazzaro B.P."/>
            <person name="Lee S.J."/>
            <person name="Levesque L."/>
            <person name="Li R."/>
            <person name="Lin C.F."/>
            <person name="Lin M.F."/>
            <person name="Lindblad-Toh K."/>
            <person name="Llopart A."/>
            <person name="Long M."/>
            <person name="Low L."/>
            <person name="Lozovsky E."/>
            <person name="Lu J."/>
            <person name="Luo M."/>
            <person name="Machado C.A."/>
            <person name="Makalowski W."/>
            <person name="Marzo M."/>
            <person name="Matsuda M."/>
            <person name="Matzkin L."/>
            <person name="McAllister B."/>
            <person name="McBride C.S."/>
            <person name="McKernan B."/>
            <person name="McKernan K."/>
            <person name="Mendez-Lago M."/>
            <person name="Minx P."/>
            <person name="Mollenhauer M.U."/>
            <person name="Montooth K."/>
            <person name="Mount S.M."/>
            <person name="Mu X."/>
            <person name="Myers E."/>
            <person name="Negre B."/>
            <person name="Newfeld S."/>
            <person name="Nielsen R."/>
            <person name="Noor M.A."/>
            <person name="O'Grady P."/>
            <person name="Pachter L."/>
            <person name="Papaceit M."/>
            <person name="Parisi M.J."/>
            <person name="Parisi M."/>
            <person name="Parts L."/>
            <person name="Pedersen J.S."/>
            <person name="Pesole G."/>
            <person name="Phillippy A.M."/>
            <person name="Ponting C.P."/>
            <person name="Pop M."/>
            <person name="Porcelli D."/>
            <person name="Powell J.R."/>
            <person name="Prohaska S."/>
            <person name="Pruitt K."/>
            <person name="Puig M."/>
            <person name="Quesneville H."/>
            <person name="Ram K.R."/>
            <person name="Rand D."/>
            <person name="Rasmussen M.D."/>
            <person name="Reed L.K."/>
            <person name="Reenan R."/>
            <person name="Reily A."/>
            <person name="Remington K.A."/>
            <person name="Rieger T.T."/>
            <person name="Ritchie M.G."/>
            <person name="Robin C."/>
            <person name="Rogers Y.H."/>
            <person name="Rohde C."/>
            <person name="Rozas J."/>
            <person name="Rubenfield M.J."/>
            <person name="Ruiz A."/>
            <person name="Russo S."/>
            <person name="Salzberg S.L."/>
            <person name="Sanchez-Gracia A."/>
            <person name="Saranga D.J."/>
            <person name="Sato H."/>
            <person name="Schaeffer S.W."/>
            <person name="Schatz M.C."/>
            <person name="Schlenke T."/>
            <person name="Schwartz R."/>
            <person name="Segarra C."/>
            <person name="Singh R.S."/>
            <person name="Sirot L."/>
            <person name="Sirota M."/>
            <person name="Sisneros N.B."/>
            <person name="Smith C.D."/>
            <person name="Smith T.F."/>
            <person name="Spieth J."/>
            <person name="Stage D.E."/>
            <person name="Stark A."/>
            <person name="Stephan W."/>
            <person name="Strausberg R.L."/>
            <person name="Strempel S."/>
            <person name="Sturgill D."/>
            <person name="Sutton G."/>
            <person name="Sutton G.G."/>
            <person name="Tao W."/>
            <person name="Teichmann S."/>
            <person name="Tobari Y.N."/>
            <person name="Tomimura Y."/>
            <person name="Tsolas J.M."/>
            <person name="Valente V.L."/>
            <person name="Venter E."/>
            <person name="Venter J.C."/>
            <person name="Vicario S."/>
            <person name="Vieira F.G."/>
            <person name="Vilella A.J."/>
            <person name="Villasante A."/>
            <person name="Walenz B."/>
            <person name="Wang J."/>
            <person name="Wasserman M."/>
            <person name="Watts T."/>
            <person name="Wilson D."/>
            <person name="Wilson R.K."/>
            <person name="Wing R.A."/>
            <person name="Wolfner M.F."/>
            <person name="Wong A."/>
            <person name="Wong G.K."/>
            <person name="Wu C.I."/>
            <person name="Wu G."/>
            <person name="Yamamoto D."/>
            <person name="Yang H.P."/>
            <person name="Yang S.P."/>
            <person name="Yorke J.A."/>
            <person name="Yoshida K."/>
            <person name="Zdobnov E."/>
            <person name="Zhang P."/>
            <person name="Zhang Y."/>
            <person name="Zimin A.V."/>
            <person name="Baldwin J."/>
            <person name="Abdouelleil A."/>
            <person name="Abdulkadir J."/>
            <person name="Abebe A."/>
            <person name="Abera B."/>
            <person name="Abreu J."/>
            <person name="Acer S.C."/>
            <person name="Aftuck L."/>
            <person name="Alexander A."/>
            <person name="An P."/>
            <person name="Anderson E."/>
            <person name="Anderson S."/>
            <person name="Arachi H."/>
            <person name="Azer M."/>
            <person name="Bachantsang P."/>
            <person name="Barry A."/>
            <person name="Bayul T."/>
            <person name="Berlin A."/>
            <person name="Bessette D."/>
            <person name="Bloom T."/>
            <person name="Blye J."/>
            <person name="Boguslavskiy L."/>
            <person name="Bonnet C."/>
            <person name="Boukhgalter B."/>
            <person name="Bourzgui I."/>
            <person name="Brown A."/>
            <person name="Cahill P."/>
            <person name="Channer S."/>
            <person name="Cheshatsang Y."/>
            <person name="Chuda L."/>
            <person name="Citroen M."/>
            <person name="Collymore A."/>
            <person name="Cooke P."/>
            <person name="Costello M."/>
            <person name="D'Aco K."/>
            <person name="Daza R."/>
            <person name="De Haan G."/>
            <person name="DeGray S."/>
            <person name="DeMaso C."/>
            <person name="Dhargay N."/>
            <person name="Dooley K."/>
            <person name="Dooley E."/>
            <person name="Doricent M."/>
            <person name="Dorje P."/>
            <person name="Dorjee K."/>
            <person name="Dupes A."/>
            <person name="Elong R."/>
            <person name="Falk J."/>
            <person name="Farina A."/>
            <person name="Faro S."/>
            <person name="Ferguson D."/>
            <person name="Fisher S."/>
            <person name="Foley C.D."/>
            <person name="Franke A."/>
            <person name="Friedrich D."/>
            <person name="Gadbois L."/>
            <person name="Gearin G."/>
            <person name="Gearin C.R."/>
            <person name="Giannoukos G."/>
            <person name="Goode T."/>
            <person name="Graham J."/>
            <person name="Grandbois E."/>
            <person name="Grewal S."/>
            <person name="Gyaltsen K."/>
            <person name="Hafez N."/>
            <person name="Hagos B."/>
            <person name="Hall J."/>
            <person name="Henson C."/>
            <person name="Hollinger A."/>
            <person name="Honan T."/>
            <person name="Huard M.D."/>
            <person name="Hughes L."/>
            <person name="Hurhula B."/>
            <person name="Husby M.E."/>
            <person name="Kamat A."/>
            <person name="Kanga B."/>
            <person name="Kashin S."/>
            <person name="Khazanovich D."/>
            <person name="Kisner P."/>
            <person name="Lance K."/>
            <person name="Lara M."/>
            <person name="Lee W."/>
            <person name="Lennon N."/>
            <person name="Letendre F."/>
            <person name="LeVine R."/>
            <person name="Lipovsky A."/>
            <person name="Liu X."/>
            <person name="Liu J."/>
            <person name="Liu S."/>
            <person name="Lokyitsang T."/>
            <person name="Lokyitsang Y."/>
            <person name="Lubonja R."/>
            <person name="Lui A."/>
            <person name="MacDonald P."/>
            <person name="Magnisalis V."/>
            <person name="Maru K."/>
            <person name="Matthews C."/>
            <person name="McCusker W."/>
            <person name="McDonough S."/>
            <person name="Mehta T."/>
            <person name="Meldrim J."/>
            <person name="Meneus L."/>
            <person name="Mihai O."/>
            <person name="Mihalev A."/>
            <person name="Mihova T."/>
            <person name="Mittelman R."/>
            <person name="Mlenga V."/>
            <person name="Montmayeur A."/>
            <person name="Mulrain L."/>
            <person name="Navidi A."/>
            <person name="Naylor J."/>
            <person name="Negash T."/>
            <person name="Nguyen T."/>
            <person name="Nguyen N."/>
            <person name="Nicol R."/>
            <person name="Norbu C."/>
            <person name="Norbu N."/>
            <person name="Novod N."/>
            <person name="O'Neill B."/>
            <person name="Osman S."/>
            <person name="Markiewicz E."/>
            <person name="Oyono O.L."/>
            <person name="Patti C."/>
            <person name="Phunkhang P."/>
            <person name="Pierre F."/>
            <person name="Priest M."/>
            <person name="Raghuraman S."/>
            <person name="Rege F."/>
            <person name="Reyes R."/>
            <person name="Rise C."/>
            <person name="Rogov P."/>
            <person name="Ross K."/>
            <person name="Ryan E."/>
            <person name="Settipalli S."/>
            <person name="Shea T."/>
            <person name="Sherpa N."/>
            <person name="Shi L."/>
            <person name="Shih D."/>
            <person name="Sparrow T."/>
            <person name="Spaulding J."/>
            <person name="Stalker J."/>
            <person name="Stange-Thomann N."/>
            <person name="Stavropoulos S."/>
            <person name="Stone C."/>
            <person name="Strader C."/>
            <person name="Tesfaye S."/>
            <person name="Thomson T."/>
            <person name="Thoulutsang Y."/>
            <person name="Thoulutsang D."/>
            <person name="Topham K."/>
            <person name="Topping I."/>
            <person name="Tsamla T."/>
            <person name="Vassiliev H."/>
            <person name="Vo A."/>
            <person name="Wangchuk T."/>
            <person name="Wangdi T."/>
            <person name="Weiand M."/>
            <person name="Wilkinson J."/>
            <person name="Wilson A."/>
            <person name="Yadav S."/>
            <person name="Young G."/>
            <person name="Yu Q."/>
            <person name="Zembek L."/>
            <person name="Zhong D."/>
            <person name="Zimmer A."/>
            <person name="Zwirko Z."/>
            <person name="Jaffe D.B."/>
            <person name="Alvarez P."/>
            <person name="Brockman W."/>
            <person name="Butler J."/>
            <person name="Chin C."/>
            <person name="Gnerre S."/>
            <person name="Grabherr M."/>
            <person name="Kleber M."/>
            <person name="Mauceli E."/>
            <person name="MacCallum I."/>
        </authorList>
    </citation>
    <scope>NUCLEOTIDE SEQUENCE [LARGE SCALE GENOMIC DNA]</scope>
    <source>
        <strain evidence="2">Tucson 14024-0371.13</strain>
    </source>
</reference>
<dbReference type="Proteomes" id="UP000007801">
    <property type="component" value="Unassembled WGS sequence"/>
</dbReference>
<evidence type="ECO:0000313" key="2">
    <source>
        <dbReference type="Proteomes" id="UP000007801"/>
    </source>
</evidence>
<protein>
    <submittedName>
        <fullName evidence="1">Uncharacterized protein</fullName>
    </submittedName>
</protein>
<accession>A0A0N8P0T9</accession>
<organism evidence="1 2">
    <name type="scientific">Drosophila ananassae</name>
    <name type="common">Fruit fly</name>
    <dbReference type="NCBI Taxonomy" id="7217"/>
    <lineage>
        <taxon>Eukaryota</taxon>
        <taxon>Metazoa</taxon>
        <taxon>Ecdysozoa</taxon>
        <taxon>Arthropoda</taxon>
        <taxon>Hexapoda</taxon>
        <taxon>Insecta</taxon>
        <taxon>Pterygota</taxon>
        <taxon>Neoptera</taxon>
        <taxon>Endopterygota</taxon>
        <taxon>Diptera</taxon>
        <taxon>Brachycera</taxon>
        <taxon>Muscomorpha</taxon>
        <taxon>Ephydroidea</taxon>
        <taxon>Drosophilidae</taxon>
        <taxon>Drosophila</taxon>
        <taxon>Sophophora</taxon>
    </lineage>
</organism>
<dbReference type="AlphaFoldDB" id="A0A0N8P0T9"/>
<gene>
    <name evidence="1" type="primary">Dana\GF27635</name>
    <name evidence="1" type="ORF">GF27635</name>
</gene>
<dbReference type="EMBL" id="CH902618">
    <property type="protein sequence ID" value="KPU78052.1"/>
    <property type="molecule type" value="Genomic_DNA"/>
</dbReference>
<proteinExistence type="predicted"/>
<keyword evidence="2" id="KW-1185">Reference proteome</keyword>